<dbReference type="WBParaSite" id="MCOS_0001042101-mRNA-1">
    <property type="protein sequence ID" value="MCOS_0001042101-mRNA-1"/>
    <property type="gene ID" value="MCOS_0001042101"/>
</dbReference>
<reference evidence="2 3" key="2">
    <citation type="submission" date="2018-10" db="EMBL/GenBank/DDBJ databases">
        <authorList>
            <consortium name="Pathogen Informatics"/>
        </authorList>
    </citation>
    <scope>NUCLEOTIDE SEQUENCE [LARGE SCALE GENOMIC DNA]</scope>
</reference>
<protein>
    <submittedName>
        <fullName evidence="2 4">Uncharacterized protein</fullName>
    </submittedName>
</protein>
<accession>A0A0R3URB6</accession>
<name>A0A0R3URB6_MESCO</name>
<dbReference type="EMBL" id="UXSR01006300">
    <property type="protein sequence ID" value="VDD84419.1"/>
    <property type="molecule type" value="Genomic_DNA"/>
</dbReference>
<evidence type="ECO:0000313" key="3">
    <source>
        <dbReference type="Proteomes" id="UP000267029"/>
    </source>
</evidence>
<feature type="region of interest" description="Disordered" evidence="1">
    <location>
        <begin position="1"/>
        <end position="25"/>
    </location>
</feature>
<evidence type="ECO:0000313" key="2">
    <source>
        <dbReference type="EMBL" id="VDD84419.1"/>
    </source>
</evidence>
<reference evidence="4" key="1">
    <citation type="submission" date="2017-02" db="UniProtKB">
        <authorList>
            <consortium name="WormBaseParasite"/>
        </authorList>
    </citation>
    <scope>IDENTIFICATION</scope>
</reference>
<organism evidence="4">
    <name type="scientific">Mesocestoides corti</name>
    <name type="common">Flatworm</name>
    <dbReference type="NCBI Taxonomy" id="53468"/>
    <lineage>
        <taxon>Eukaryota</taxon>
        <taxon>Metazoa</taxon>
        <taxon>Spiralia</taxon>
        <taxon>Lophotrochozoa</taxon>
        <taxon>Platyhelminthes</taxon>
        <taxon>Cestoda</taxon>
        <taxon>Eucestoda</taxon>
        <taxon>Cyclophyllidea</taxon>
        <taxon>Mesocestoididae</taxon>
        <taxon>Mesocestoides</taxon>
    </lineage>
</organism>
<evidence type="ECO:0000256" key="1">
    <source>
        <dbReference type="SAM" id="MobiDB-lite"/>
    </source>
</evidence>
<keyword evidence="3" id="KW-1185">Reference proteome</keyword>
<dbReference type="AlphaFoldDB" id="A0A0R3URB6"/>
<evidence type="ECO:0000313" key="4">
    <source>
        <dbReference type="WBParaSite" id="MCOS_0001042101-mRNA-1"/>
    </source>
</evidence>
<sequence length="94" mass="10513">MGLWTASGYGFYGPSRSASKSEDFDVPHNYTQTRLSLRSCAFSVELMRNHNGSESVTTVPVDNTSNNVLLFSVTPSSRFLRVQLSAQRETLRHL</sequence>
<proteinExistence type="predicted"/>
<dbReference type="Proteomes" id="UP000267029">
    <property type="component" value="Unassembled WGS sequence"/>
</dbReference>
<gene>
    <name evidence="2" type="ORF">MCOS_LOCUS10422</name>
</gene>